<gene>
    <name evidence="2" type="ORF">OKA104_LOCUS43469</name>
</gene>
<evidence type="ECO:0000259" key="1">
    <source>
        <dbReference type="Pfam" id="PF06702"/>
    </source>
</evidence>
<evidence type="ECO:0000313" key="2">
    <source>
        <dbReference type="EMBL" id="CAF4248453.1"/>
    </source>
</evidence>
<sequence length="57" mass="6462">LSKLVSDSLNTTELLQMILVNEHLIAIDRRLEILFSQIDICIKTYTVQGVMIDDGID</sequence>
<evidence type="ECO:0000313" key="3">
    <source>
        <dbReference type="Proteomes" id="UP000663881"/>
    </source>
</evidence>
<dbReference type="AlphaFoldDB" id="A0A820EH27"/>
<feature type="domain" description="FAM20 C-terminal" evidence="1">
    <location>
        <begin position="1"/>
        <end position="49"/>
    </location>
</feature>
<dbReference type="Proteomes" id="UP000663881">
    <property type="component" value="Unassembled WGS sequence"/>
</dbReference>
<accession>A0A820EH27</accession>
<reference evidence="2" key="1">
    <citation type="submission" date="2021-02" db="EMBL/GenBank/DDBJ databases">
        <authorList>
            <person name="Nowell W R."/>
        </authorList>
    </citation>
    <scope>NUCLEOTIDE SEQUENCE</scope>
</reference>
<dbReference type="Pfam" id="PF06702">
    <property type="entry name" value="Fam20C"/>
    <property type="match status" value="1"/>
</dbReference>
<organism evidence="2 3">
    <name type="scientific">Adineta steineri</name>
    <dbReference type="NCBI Taxonomy" id="433720"/>
    <lineage>
        <taxon>Eukaryota</taxon>
        <taxon>Metazoa</taxon>
        <taxon>Spiralia</taxon>
        <taxon>Gnathifera</taxon>
        <taxon>Rotifera</taxon>
        <taxon>Eurotatoria</taxon>
        <taxon>Bdelloidea</taxon>
        <taxon>Adinetida</taxon>
        <taxon>Adinetidae</taxon>
        <taxon>Adineta</taxon>
    </lineage>
</organism>
<name>A0A820EH27_9BILA</name>
<dbReference type="EMBL" id="CAJOAY010012210">
    <property type="protein sequence ID" value="CAF4248453.1"/>
    <property type="molecule type" value="Genomic_DNA"/>
</dbReference>
<comment type="caution">
    <text evidence="2">The sequence shown here is derived from an EMBL/GenBank/DDBJ whole genome shotgun (WGS) entry which is preliminary data.</text>
</comment>
<dbReference type="InterPro" id="IPR009581">
    <property type="entry name" value="FAM20_C"/>
</dbReference>
<protein>
    <recommendedName>
        <fullName evidence="1">FAM20 C-terminal domain-containing protein</fullName>
    </recommendedName>
</protein>
<feature type="non-terminal residue" evidence="2">
    <location>
        <position position="1"/>
    </location>
</feature>
<proteinExistence type="predicted"/>